<dbReference type="STRING" id="312017.W7X974"/>
<organism evidence="9 10">
    <name type="scientific">Tetrahymena thermophila (strain SB210)</name>
    <dbReference type="NCBI Taxonomy" id="312017"/>
    <lineage>
        <taxon>Eukaryota</taxon>
        <taxon>Sar</taxon>
        <taxon>Alveolata</taxon>
        <taxon>Ciliophora</taxon>
        <taxon>Intramacronucleata</taxon>
        <taxon>Oligohymenophorea</taxon>
        <taxon>Hymenostomatida</taxon>
        <taxon>Tetrahymenina</taxon>
        <taxon>Tetrahymenidae</taxon>
        <taxon>Tetrahymena</taxon>
    </lineage>
</organism>
<dbReference type="Proteomes" id="UP000009168">
    <property type="component" value="Unassembled WGS sequence"/>
</dbReference>
<accession>W7X974</accession>
<reference evidence="10" key="1">
    <citation type="journal article" date="2006" name="PLoS Biol.">
        <title>Macronuclear genome sequence of the ciliate Tetrahymena thermophila, a model eukaryote.</title>
        <authorList>
            <person name="Eisen J.A."/>
            <person name="Coyne R.S."/>
            <person name="Wu M."/>
            <person name="Wu D."/>
            <person name="Thiagarajan M."/>
            <person name="Wortman J.R."/>
            <person name="Badger J.H."/>
            <person name="Ren Q."/>
            <person name="Amedeo P."/>
            <person name="Jones K.M."/>
            <person name="Tallon L.J."/>
            <person name="Delcher A.L."/>
            <person name="Salzberg S.L."/>
            <person name="Silva J.C."/>
            <person name="Haas B.J."/>
            <person name="Majoros W.H."/>
            <person name="Farzad M."/>
            <person name="Carlton J.M."/>
            <person name="Smith R.K. Jr."/>
            <person name="Garg J."/>
            <person name="Pearlman R.E."/>
            <person name="Karrer K.M."/>
            <person name="Sun L."/>
            <person name="Manning G."/>
            <person name="Elde N.C."/>
            <person name="Turkewitz A.P."/>
            <person name="Asai D.J."/>
            <person name="Wilkes D.E."/>
            <person name="Wang Y."/>
            <person name="Cai H."/>
            <person name="Collins K."/>
            <person name="Stewart B.A."/>
            <person name="Lee S.R."/>
            <person name="Wilamowska K."/>
            <person name="Weinberg Z."/>
            <person name="Ruzzo W.L."/>
            <person name="Wloga D."/>
            <person name="Gaertig J."/>
            <person name="Frankel J."/>
            <person name="Tsao C.-C."/>
            <person name="Gorovsky M.A."/>
            <person name="Keeling P.J."/>
            <person name="Waller R.F."/>
            <person name="Patron N.J."/>
            <person name="Cherry J.M."/>
            <person name="Stover N.A."/>
            <person name="Krieger C.J."/>
            <person name="del Toro C."/>
            <person name="Ryder H.F."/>
            <person name="Williamson S.C."/>
            <person name="Barbeau R.A."/>
            <person name="Hamilton E.P."/>
            <person name="Orias E."/>
        </authorList>
    </citation>
    <scope>NUCLEOTIDE SEQUENCE [LARGE SCALE GENOMIC DNA]</scope>
    <source>
        <strain evidence="10">SB210</strain>
    </source>
</reference>
<evidence type="ECO:0000256" key="4">
    <source>
        <dbReference type="ARBA" id="ARBA00022737"/>
    </source>
</evidence>
<proteinExistence type="predicted"/>
<dbReference type="InterPro" id="IPR039462">
    <property type="entry name" value="Nup159/Nup146_N"/>
</dbReference>
<dbReference type="GO" id="GO:0005634">
    <property type="term" value="C:nucleus"/>
    <property type="evidence" value="ECO:0007669"/>
    <property type="project" value="UniProtKB-SubCell"/>
</dbReference>
<feature type="repeat" description="WD" evidence="6">
    <location>
        <begin position="105"/>
        <end position="146"/>
    </location>
</feature>
<dbReference type="GeneID" id="24441218"/>
<evidence type="ECO:0000256" key="1">
    <source>
        <dbReference type="ARBA" id="ARBA00004123"/>
    </source>
</evidence>
<gene>
    <name evidence="9" type="ORF">TTHERM_000954319</name>
</gene>
<feature type="repeat" description="WD" evidence="6">
    <location>
        <begin position="273"/>
        <end position="315"/>
    </location>
</feature>
<evidence type="ECO:0000259" key="8">
    <source>
        <dbReference type="Pfam" id="PF16755"/>
    </source>
</evidence>
<protein>
    <submittedName>
        <fullName evidence="9">Tetratricopeptide repeat protein</fullName>
    </submittedName>
</protein>
<dbReference type="InterPro" id="IPR015943">
    <property type="entry name" value="WD40/YVTN_repeat-like_dom_sf"/>
</dbReference>
<dbReference type="OrthoDB" id="17410at2759"/>
<feature type="repeat" description="WD" evidence="6">
    <location>
        <begin position="65"/>
        <end position="99"/>
    </location>
</feature>
<keyword evidence="5" id="KW-0539">Nucleus</keyword>
<keyword evidence="4" id="KW-0677">Repeat</keyword>
<dbReference type="InterPro" id="IPR001680">
    <property type="entry name" value="WD40_rpt"/>
</dbReference>
<evidence type="ECO:0000256" key="6">
    <source>
        <dbReference type="PROSITE-ProRule" id="PRU00221"/>
    </source>
</evidence>
<evidence type="ECO:0000313" key="10">
    <source>
        <dbReference type="Proteomes" id="UP000009168"/>
    </source>
</evidence>
<dbReference type="RefSeq" id="XP_012653576.1">
    <property type="nucleotide sequence ID" value="XM_012798122.1"/>
</dbReference>
<dbReference type="Pfam" id="PF16755">
    <property type="entry name" value="Beta-prop_NUP159_NUP214"/>
    <property type="match status" value="1"/>
</dbReference>
<dbReference type="Gene3D" id="2.130.10.10">
    <property type="entry name" value="YVTN repeat-like/Quinoprotein amine dehydrogenase"/>
    <property type="match status" value="2"/>
</dbReference>
<evidence type="ECO:0000256" key="5">
    <source>
        <dbReference type="ARBA" id="ARBA00023242"/>
    </source>
</evidence>
<keyword evidence="3 6" id="KW-0853">WD repeat</keyword>
<feature type="transmembrane region" description="Helical" evidence="7">
    <location>
        <begin position="6"/>
        <end position="28"/>
    </location>
</feature>
<sequence>MYYIFIRLYIVYLSNNLFILIFNQLIIISQIQLIKKHIYIYLEKGIKQLMSSIVQKEQIDLQECISSIDFSPSGEYVAVGLIDESVKVWKADFSQDISKQKLHSFEGHMMGVVDVKFNSTGNRLAVSSLDSMIRVWNVDDGEKVCELQCNPMENWKLAFRDTNTLLTAGEQGKVSEYNINSKSLIITHQTRDIFATAIASSKDNSKFVAIGNNDGQLFIINYTNNKHITTSNYHDKKIRSICFSNDDMKLLTASDDGSAKLIDLTKNEAIFTFNGHSGNVNCVDYCPIDEKLFVTCSYDQTVKVWDINKKSCIETIKFHQDNVWAAKFHPTKKIIGSVSDDGLLAFHELK</sequence>
<dbReference type="KEGG" id="tet:TTHERM_000954319"/>
<feature type="domain" description="Nucleoporin Nup159/Nup146 N-terminal" evidence="8">
    <location>
        <begin position="157"/>
        <end position="268"/>
    </location>
</feature>
<evidence type="ECO:0000256" key="2">
    <source>
        <dbReference type="ARBA" id="ARBA00022448"/>
    </source>
</evidence>
<dbReference type="CDD" id="cd00200">
    <property type="entry name" value="WD40"/>
    <property type="match status" value="1"/>
</dbReference>
<dbReference type="AlphaFoldDB" id="W7X974"/>
<comment type="subcellular location">
    <subcellularLocation>
        <location evidence="1">Nucleus</location>
    </subcellularLocation>
</comment>
<evidence type="ECO:0000256" key="3">
    <source>
        <dbReference type="ARBA" id="ARBA00022574"/>
    </source>
</evidence>
<keyword evidence="7" id="KW-0812">Transmembrane</keyword>
<keyword evidence="2" id="KW-0813">Transport</keyword>
<evidence type="ECO:0000256" key="7">
    <source>
        <dbReference type="SAM" id="Phobius"/>
    </source>
</evidence>
<dbReference type="InterPro" id="IPR036322">
    <property type="entry name" value="WD40_repeat_dom_sf"/>
</dbReference>
<dbReference type="InParanoid" id="W7X974"/>
<dbReference type="PROSITE" id="PS50082">
    <property type="entry name" value="WD_REPEATS_2"/>
    <property type="match status" value="4"/>
</dbReference>
<dbReference type="Pfam" id="PF00400">
    <property type="entry name" value="WD40"/>
    <property type="match status" value="4"/>
</dbReference>
<dbReference type="PANTHER" id="PTHR19848">
    <property type="entry name" value="WD40 REPEAT PROTEIN"/>
    <property type="match status" value="1"/>
</dbReference>
<dbReference type="SUPFAM" id="SSF50978">
    <property type="entry name" value="WD40 repeat-like"/>
    <property type="match status" value="1"/>
</dbReference>
<dbReference type="SMART" id="SM00320">
    <property type="entry name" value="WD40"/>
    <property type="match status" value="7"/>
</dbReference>
<dbReference type="PANTHER" id="PTHR19848:SF8">
    <property type="entry name" value="F-BOX AND WD REPEAT DOMAIN CONTAINING 7"/>
    <property type="match status" value="1"/>
</dbReference>
<feature type="repeat" description="WD" evidence="6">
    <location>
        <begin position="231"/>
        <end position="272"/>
    </location>
</feature>
<keyword evidence="7" id="KW-1133">Transmembrane helix</keyword>
<keyword evidence="7" id="KW-0472">Membrane</keyword>
<name>W7X974_TETTS</name>
<dbReference type="PROSITE" id="PS50294">
    <property type="entry name" value="WD_REPEATS_REGION"/>
    <property type="match status" value="2"/>
</dbReference>
<evidence type="ECO:0000313" key="9">
    <source>
        <dbReference type="EMBL" id="EWS73892.1"/>
    </source>
</evidence>
<dbReference type="EMBL" id="GG662658">
    <property type="protein sequence ID" value="EWS73892.1"/>
    <property type="molecule type" value="Genomic_DNA"/>
</dbReference>
<keyword evidence="10" id="KW-1185">Reference proteome</keyword>